<dbReference type="RefSeq" id="WP_054646876.1">
    <property type="nucleotide sequence ID" value="NZ_FUXS01000005.1"/>
</dbReference>
<protein>
    <recommendedName>
        <fullName evidence="8">Lipopolysaccharide assembly protein A domain-containing protein</fullName>
    </recommendedName>
</protein>
<dbReference type="OrthoDB" id="2990728at2"/>
<evidence type="ECO:0000256" key="6">
    <source>
        <dbReference type="SAM" id="MobiDB-lite"/>
    </source>
</evidence>
<evidence type="ECO:0000259" key="8">
    <source>
        <dbReference type="Pfam" id="PF06305"/>
    </source>
</evidence>
<feature type="region of interest" description="Disordered" evidence="6">
    <location>
        <begin position="100"/>
        <end position="122"/>
    </location>
</feature>
<reference evidence="9 10" key="1">
    <citation type="journal article" date="2015" name="Genome Announc.">
        <title>Expanding the biotechnology potential of lactobacilli through comparative genomics of 213 strains and associated genera.</title>
        <authorList>
            <person name="Sun Z."/>
            <person name="Harris H.M."/>
            <person name="McCann A."/>
            <person name="Guo C."/>
            <person name="Argimon S."/>
            <person name="Zhang W."/>
            <person name="Yang X."/>
            <person name="Jeffery I.B."/>
            <person name="Cooney J.C."/>
            <person name="Kagawa T.F."/>
            <person name="Liu W."/>
            <person name="Song Y."/>
            <person name="Salvetti E."/>
            <person name="Wrobel A."/>
            <person name="Rasinkangas P."/>
            <person name="Parkhill J."/>
            <person name="Rea M.C."/>
            <person name="O'Sullivan O."/>
            <person name="Ritari J."/>
            <person name="Douillard F.P."/>
            <person name="Paul Ross R."/>
            <person name="Yang R."/>
            <person name="Briner A.E."/>
            <person name="Felis G.E."/>
            <person name="de Vos W.M."/>
            <person name="Barrangou R."/>
            <person name="Klaenhammer T.R."/>
            <person name="Caufield P.W."/>
            <person name="Cui Y."/>
            <person name="Zhang H."/>
            <person name="O'Toole P.W."/>
        </authorList>
    </citation>
    <scope>NUCLEOTIDE SEQUENCE [LARGE SCALE GENOMIC DNA]</scope>
    <source>
        <strain evidence="9 10">DSM 20690</strain>
    </source>
</reference>
<evidence type="ECO:0000256" key="3">
    <source>
        <dbReference type="ARBA" id="ARBA00022989"/>
    </source>
</evidence>
<keyword evidence="3 7" id="KW-1133">Transmembrane helix</keyword>
<evidence type="ECO:0000313" key="10">
    <source>
        <dbReference type="Proteomes" id="UP000051565"/>
    </source>
</evidence>
<evidence type="ECO:0000256" key="7">
    <source>
        <dbReference type="SAM" id="Phobius"/>
    </source>
</evidence>
<evidence type="ECO:0000256" key="5">
    <source>
        <dbReference type="SAM" id="Coils"/>
    </source>
</evidence>
<accession>A0A0R2JUH6</accession>
<name>A0A0R2JUH6_9LACO</name>
<dbReference type="InterPro" id="IPR010445">
    <property type="entry name" value="LapA_dom"/>
</dbReference>
<dbReference type="Proteomes" id="UP000051565">
    <property type="component" value="Unassembled WGS sequence"/>
</dbReference>
<comment type="caution">
    <text evidence="9">The sequence shown here is derived from an EMBL/GenBank/DDBJ whole genome shotgun (WGS) entry which is preliminary data.</text>
</comment>
<dbReference type="Pfam" id="PF06305">
    <property type="entry name" value="LapA_dom"/>
    <property type="match status" value="1"/>
</dbReference>
<dbReference type="PATRIC" id="fig|1122148.6.peg.1261"/>
<keyword evidence="10" id="KW-1185">Reference proteome</keyword>
<evidence type="ECO:0000256" key="4">
    <source>
        <dbReference type="ARBA" id="ARBA00023136"/>
    </source>
</evidence>
<evidence type="ECO:0000313" key="9">
    <source>
        <dbReference type="EMBL" id="KRN80675.1"/>
    </source>
</evidence>
<feature type="transmembrane region" description="Helical" evidence="7">
    <location>
        <begin position="7"/>
        <end position="25"/>
    </location>
</feature>
<feature type="transmembrane region" description="Helical" evidence="7">
    <location>
        <begin position="37"/>
        <end position="62"/>
    </location>
</feature>
<dbReference type="GeneID" id="61250154"/>
<feature type="coiled-coil region" evidence="5">
    <location>
        <begin position="64"/>
        <end position="98"/>
    </location>
</feature>
<keyword evidence="1" id="KW-1003">Cell membrane</keyword>
<feature type="domain" description="Lipopolysaccharide assembly protein A" evidence="8">
    <location>
        <begin position="24"/>
        <end position="85"/>
    </location>
</feature>
<evidence type="ECO:0000256" key="2">
    <source>
        <dbReference type="ARBA" id="ARBA00022692"/>
    </source>
</evidence>
<sequence>MKKQFTIITGIILVIIMTIFVLLNMEDTAINFGFATVKLPLILVLLIMMLLGALIIFLFSSVNSVKANRKMKESQKKIDSLQGEIQELNNKLKNIAVSGEKQHLDQEQNISQKNDTDHKTQN</sequence>
<gene>
    <name evidence="9" type="ORF">IV52_GL001231</name>
</gene>
<proteinExistence type="predicted"/>
<dbReference type="AlphaFoldDB" id="A0A0R2JUH6"/>
<dbReference type="PANTHER" id="PTHR41335">
    <property type="entry name" value="MEMBRANE PROTEIN-RELATED"/>
    <property type="match status" value="1"/>
</dbReference>
<dbReference type="EMBL" id="JQBT01000005">
    <property type="protein sequence ID" value="KRN80675.1"/>
    <property type="molecule type" value="Genomic_DNA"/>
</dbReference>
<keyword evidence="4 7" id="KW-0472">Membrane</keyword>
<dbReference type="PANTHER" id="PTHR41335:SF1">
    <property type="entry name" value="MEMBRANE PROTEIN"/>
    <property type="match status" value="1"/>
</dbReference>
<keyword evidence="2 7" id="KW-0812">Transmembrane</keyword>
<keyword evidence="5" id="KW-0175">Coiled coil</keyword>
<dbReference type="STRING" id="53444.AYR59_04810"/>
<dbReference type="GO" id="GO:0005886">
    <property type="term" value="C:plasma membrane"/>
    <property type="evidence" value="ECO:0007669"/>
    <property type="project" value="InterPro"/>
</dbReference>
<organism evidence="9 10">
    <name type="scientific">Fructilactobacillus lindneri DSM 20690 = JCM 11027</name>
    <dbReference type="NCBI Taxonomy" id="1122148"/>
    <lineage>
        <taxon>Bacteria</taxon>
        <taxon>Bacillati</taxon>
        <taxon>Bacillota</taxon>
        <taxon>Bacilli</taxon>
        <taxon>Lactobacillales</taxon>
        <taxon>Lactobacillaceae</taxon>
        <taxon>Fructilactobacillus</taxon>
    </lineage>
</organism>
<evidence type="ECO:0000256" key="1">
    <source>
        <dbReference type="ARBA" id="ARBA00022475"/>
    </source>
</evidence>